<dbReference type="Proteomes" id="UP000278351">
    <property type="component" value="Unassembled WGS sequence"/>
</dbReference>
<name>A0A3N4PH30_9BACT</name>
<reference evidence="1 2" key="1">
    <citation type="submission" date="2018-11" db="EMBL/GenBank/DDBJ databases">
        <title>Chitinophaga lutea sp.nov., isolate from arsenic contaminated soil.</title>
        <authorList>
            <person name="Zong Y."/>
        </authorList>
    </citation>
    <scope>NUCLEOTIDE SEQUENCE [LARGE SCALE GENOMIC DNA]</scope>
    <source>
        <strain evidence="1 2">ZY74</strain>
    </source>
</reference>
<sequence length="135" mass="14506">MLAFSGCGGKDDPALPTSRNFKLTVSATGLSATDYDGATIAVAGSLLSSTESTLWKVNGQVRNNEKGISFTKAELLAGGTFVLESIRPLAVIDVTVSCTNFNEPFNLKIKTEVDGQVKENIDQAVTNSFEKHWQY</sequence>
<gene>
    <name evidence="1" type="ORF">EGT74_13135</name>
</gene>
<dbReference type="EMBL" id="RPDH01000002">
    <property type="protein sequence ID" value="RPE08012.1"/>
    <property type="molecule type" value="Genomic_DNA"/>
</dbReference>
<evidence type="ECO:0000313" key="2">
    <source>
        <dbReference type="Proteomes" id="UP000278351"/>
    </source>
</evidence>
<protein>
    <submittedName>
        <fullName evidence="1">Uncharacterized protein</fullName>
    </submittedName>
</protein>
<keyword evidence="2" id="KW-1185">Reference proteome</keyword>
<evidence type="ECO:0000313" key="1">
    <source>
        <dbReference type="EMBL" id="RPE08012.1"/>
    </source>
</evidence>
<comment type="caution">
    <text evidence="1">The sequence shown here is derived from an EMBL/GenBank/DDBJ whole genome shotgun (WGS) entry which is preliminary data.</text>
</comment>
<proteinExistence type="predicted"/>
<accession>A0A3N4PH30</accession>
<dbReference type="AlphaFoldDB" id="A0A3N4PH30"/>
<organism evidence="1 2">
    <name type="scientific">Chitinophaga lutea</name>
    <dbReference type="NCBI Taxonomy" id="2488634"/>
    <lineage>
        <taxon>Bacteria</taxon>
        <taxon>Pseudomonadati</taxon>
        <taxon>Bacteroidota</taxon>
        <taxon>Chitinophagia</taxon>
        <taxon>Chitinophagales</taxon>
        <taxon>Chitinophagaceae</taxon>
        <taxon>Chitinophaga</taxon>
    </lineage>
</organism>